<dbReference type="GO" id="GO:0003684">
    <property type="term" value="F:damaged DNA binding"/>
    <property type="evidence" value="ECO:0007669"/>
    <property type="project" value="InterPro"/>
</dbReference>
<dbReference type="SUPFAM" id="SSF100879">
    <property type="entry name" value="Lesion bypass DNA polymerase (Y-family), little finger domain"/>
    <property type="match status" value="1"/>
</dbReference>
<dbReference type="Gene3D" id="3.40.1170.60">
    <property type="match status" value="1"/>
</dbReference>
<dbReference type="EMBL" id="NHYD01003015">
    <property type="protein sequence ID" value="PPQ83453.1"/>
    <property type="molecule type" value="Genomic_DNA"/>
</dbReference>
<feature type="region of interest" description="Disordered" evidence="10">
    <location>
        <begin position="527"/>
        <end position="570"/>
    </location>
</feature>
<evidence type="ECO:0000256" key="3">
    <source>
        <dbReference type="ARBA" id="ARBA00022723"/>
    </source>
</evidence>
<dbReference type="Pfam" id="PF11799">
    <property type="entry name" value="IMS_C"/>
    <property type="match status" value="1"/>
</dbReference>
<dbReference type="PANTHER" id="PTHR45873:SF1">
    <property type="entry name" value="DNA POLYMERASE ETA"/>
    <property type="match status" value="1"/>
</dbReference>
<evidence type="ECO:0000313" key="13">
    <source>
        <dbReference type="EMBL" id="PPQ83453.1"/>
    </source>
</evidence>
<evidence type="ECO:0000256" key="10">
    <source>
        <dbReference type="SAM" id="MobiDB-lite"/>
    </source>
</evidence>
<dbReference type="Gene3D" id="1.10.150.20">
    <property type="entry name" value="5' to 3' exonuclease, C-terminal subdomain"/>
    <property type="match status" value="1"/>
</dbReference>
<dbReference type="InterPro" id="IPR017961">
    <property type="entry name" value="DNA_pol_Y-fam_little_finger"/>
</dbReference>
<keyword evidence="7" id="KW-0234">DNA repair</keyword>
<proteinExistence type="predicted"/>
<dbReference type="Pfam" id="PF00817">
    <property type="entry name" value="IMS"/>
    <property type="match status" value="1"/>
</dbReference>
<feature type="compositionally biased region" description="Basic and acidic residues" evidence="10">
    <location>
        <begin position="264"/>
        <end position="279"/>
    </location>
</feature>
<dbReference type="STRING" id="93625.A0A409WY62"/>
<evidence type="ECO:0000256" key="1">
    <source>
        <dbReference type="ARBA" id="ARBA00004123"/>
    </source>
</evidence>
<evidence type="ECO:0000256" key="7">
    <source>
        <dbReference type="ARBA" id="ARBA00023204"/>
    </source>
</evidence>
<dbReference type="GO" id="GO:0003887">
    <property type="term" value="F:DNA-directed DNA polymerase activity"/>
    <property type="evidence" value="ECO:0007669"/>
    <property type="project" value="TreeGrafter"/>
</dbReference>
<evidence type="ECO:0000256" key="9">
    <source>
        <dbReference type="ARBA" id="ARBA00044975"/>
    </source>
</evidence>
<dbReference type="PANTHER" id="PTHR45873">
    <property type="entry name" value="DNA POLYMERASE ETA"/>
    <property type="match status" value="1"/>
</dbReference>
<feature type="domain" description="UmuC" evidence="11">
    <location>
        <begin position="52"/>
        <end position="184"/>
    </location>
</feature>
<evidence type="ECO:0000259" key="12">
    <source>
        <dbReference type="PROSITE" id="PS51907"/>
    </source>
</evidence>
<dbReference type="GO" id="GO:0005634">
    <property type="term" value="C:nucleus"/>
    <property type="evidence" value="ECO:0007669"/>
    <property type="project" value="UniProtKB-SubCell"/>
</dbReference>
<feature type="compositionally biased region" description="Basic and acidic residues" evidence="10">
    <location>
        <begin position="233"/>
        <end position="253"/>
    </location>
</feature>
<dbReference type="InterPro" id="IPR043128">
    <property type="entry name" value="Rev_trsase/Diguanyl_cyclase"/>
</dbReference>
<evidence type="ECO:0000256" key="4">
    <source>
        <dbReference type="ARBA" id="ARBA00022763"/>
    </source>
</evidence>
<feature type="domain" description="UBZ3-type" evidence="12">
    <location>
        <begin position="575"/>
        <end position="623"/>
    </location>
</feature>
<dbReference type="GO" id="GO:0070987">
    <property type="term" value="P:error-free translesion synthesis"/>
    <property type="evidence" value="ECO:0007669"/>
    <property type="project" value="UniProtKB-ARBA"/>
</dbReference>
<dbReference type="GO" id="GO:0008270">
    <property type="term" value="F:zinc ion binding"/>
    <property type="evidence" value="ECO:0007669"/>
    <property type="project" value="UniProtKB-KW"/>
</dbReference>
<dbReference type="Proteomes" id="UP000283269">
    <property type="component" value="Unassembled WGS sequence"/>
</dbReference>
<keyword evidence="2" id="KW-0808">Transferase</keyword>
<dbReference type="InterPro" id="IPR052230">
    <property type="entry name" value="DNA_polymerase_eta"/>
</dbReference>
<dbReference type="Pfam" id="PF21704">
    <property type="entry name" value="POLH-Rev1_HhH"/>
    <property type="match status" value="1"/>
</dbReference>
<evidence type="ECO:0000256" key="5">
    <source>
        <dbReference type="ARBA" id="ARBA00022771"/>
    </source>
</evidence>
<accession>A0A409WY62</accession>
<keyword evidence="8" id="KW-0539">Nucleus</keyword>
<dbReference type="GO" id="GO:0009314">
    <property type="term" value="P:response to radiation"/>
    <property type="evidence" value="ECO:0007669"/>
    <property type="project" value="TreeGrafter"/>
</dbReference>
<dbReference type="OrthoDB" id="5723at2759"/>
<evidence type="ECO:0000313" key="14">
    <source>
        <dbReference type="Proteomes" id="UP000283269"/>
    </source>
</evidence>
<comment type="caution">
    <text evidence="13">The sequence shown here is derived from an EMBL/GenBank/DDBJ whole genome shotgun (WGS) entry which is preliminary data.</text>
</comment>
<dbReference type="GO" id="GO:0006281">
    <property type="term" value="P:DNA repair"/>
    <property type="evidence" value="ECO:0007669"/>
    <property type="project" value="UniProtKB-KW"/>
</dbReference>
<dbReference type="PROSITE" id="PS51907">
    <property type="entry name" value="ZF_UBZ3"/>
    <property type="match status" value="1"/>
</dbReference>
<evidence type="ECO:0000256" key="2">
    <source>
        <dbReference type="ARBA" id="ARBA00022679"/>
    </source>
</evidence>
<dbReference type="InterPro" id="IPR041298">
    <property type="entry name" value="UBZ3"/>
</dbReference>
<keyword evidence="3" id="KW-0479">Metal-binding</keyword>
<dbReference type="InterPro" id="IPR001126">
    <property type="entry name" value="UmuC"/>
</dbReference>
<gene>
    <name evidence="13" type="ORF">CVT25_007044</name>
</gene>
<dbReference type="PROSITE" id="PS50173">
    <property type="entry name" value="UMUC"/>
    <property type="match status" value="1"/>
</dbReference>
<reference evidence="13 14" key="1">
    <citation type="journal article" date="2018" name="Evol. Lett.">
        <title>Horizontal gene cluster transfer increased hallucinogenic mushroom diversity.</title>
        <authorList>
            <person name="Reynolds H.T."/>
            <person name="Vijayakumar V."/>
            <person name="Gluck-Thaler E."/>
            <person name="Korotkin H.B."/>
            <person name="Matheny P.B."/>
            <person name="Slot J.C."/>
        </authorList>
    </citation>
    <scope>NUCLEOTIDE SEQUENCE [LARGE SCALE GENOMIC DNA]</scope>
    <source>
        <strain evidence="13 14">2631</strain>
    </source>
</reference>
<dbReference type="InterPro" id="IPR043502">
    <property type="entry name" value="DNA/RNA_pol_sf"/>
</dbReference>
<keyword evidence="5" id="KW-0863">Zinc-finger</keyword>
<dbReference type="Gene3D" id="3.30.70.270">
    <property type="match status" value="1"/>
</dbReference>
<keyword evidence="6" id="KW-0862">Zinc</keyword>
<organism evidence="13 14">
    <name type="scientific">Psilocybe cyanescens</name>
    <dbReference type="NCBI Taxonomy" id="93625"/>
    <lineage>
        <taxon>Eukaryota</taxon>
        <taxon>Fungi</taxon>
        <taxon>Dikarya</taxon>
        <taxon>Basidiomycota</taxon>
        <taxon>Agaricomycotina</taxon>
        <taxon>Agaricomycetes</taxon>
        <taxon>Agaricomycetidae</taxon>
        <taxon>Agaricales</taxon>
        <taxon>Agaricineae</taxon>
        <taxon>Strophariaceae</taxon>
        <taxon>Psilocybe</taxon>
    </lineage>
</organism>
<dbReference type="SUPFAM" id="SSF56672">
    <property type="entry name" value="DNA/RNA polymerases"/>
    <property type="match status" value="1"/>
</dbReference>
<feature type="region of interest" description="Disordered" evidence="10">
    <location>
        <begin position="228"/>
        <end position="282"/>
    </location>
</feature>
<evidence type="ECO:0000256" key="8">
    <source>
        <dbReference type="ARBA" id="ARBA00023242"/>
    </source>
</evidence>
<feature type="region of interest" description="Disordered" evidence="10">
    <location>
        <begin position="634"/>
        <end position="659"/>
    </location>
</feature>
<dbReference type="InParanoid" id="A0A409WY62"/>
<dbReference type="GO" id="GO:0005657">
    <property type="term" value="C:replication fork"/>
    <property type="evidence" value="ECO:0007669"/>
    <property type="project" value="UniProtKB-ARBA"/>
</dbReference>
<protein>
    <recommendedName>
        <fullName evidence="9">DNA polymerase eta</fullName>
    </recommendedName>
</protein>
<keyword evidence="4" id="KW-0227">DNA damage</keyword>
<name>A0A409WY62_PSICY</name>
<dbReference type="InterPro" id="IPR036775">
    <property type="entry name" value="DNA_pol_Y-fam_lit_finger_sf"/>
</dbReference>
<dbReference type="FunFam" id="1.10.150.20:FF:000014">
    <property type="entry name" value="Polymerase (DNA directed), eta"/>
    <property type="match status" value="1"/>
</dbReference>
<dbReference type="GO" id="GO:0007064">
    <property type="term" value="P:mitotic sister chromatid cohesion"/>
    <property type="evidence" value="ECO:0007669"/>
    <property type="project" value="UniProtKB-ARBA"/>
</dbReference>
<evidence type="ECO:0000256" key="6">
    <source>
        <dbReference type="ARBA" id="ARBA00022833"/>
    </source>
</evidence>
<sequence length="659" mass="73470">MTPNSPLKPKLVWKGKDKATESAQDFDDLNPVITYRHVLSNNLGVRDPLRIIGLCDSDAFYAACEMNRLGVDPDTPLVVLQWESLIAVNYPARKYGISRMDKKKDALKRCPHLKVVHVATYKEGEKEPGYWDNVDTNTHKVSLDYYREESLKIAAMFKEQLPGCELAVDHQEKASIDEAFIDFTKPVREILLQRYPYLAQVPPDGIDTPLPPPPPIIWDGLGNLIPVKPRMPPVEEKPAEDPAEGQQRKHEDVESPESGQQQESESKEHQQSTETRGQDVEDISLTWNDVALSIAAELMGNAREEVRVKLGYSTSALTASYKKPNNQSILRNDAIPNYLKPMEFQKIRFLGGKLGDALAKEYDVSTVGDLFPDEMQDKFGESSLWIYEVLRGIDRSEVKDKGSTLNKSMLASKNLPKPITKASEGQHWIRVLAAELALRLNNARKISPNLWPKTLVLHARKGYEAGRSKQSSFPFHREVTVDIIAAAGDKLWKELVGNSSILKVSSVQLAFTGIDVAETGQRSIEGFLKPTSSTAKKRPREPAAISDVQEDEPPQDATVTSTGDVDDLDDKPSHVLNAAYACARCGKSFQVSGANQSSSIDEQMTRLKMEHDDFHFAQDLAGEGNPRSIITVTEKKPTKTSKKRKTTPGPSGIEKFFRK</sequence>
<dbReference type="FunFam" id="3.40.1170.60:FF:000008">
    <property type="entry name" value="DNA polymerase eta subunit"/>
    <property type="match status" value="1"/>
</dbReference>
<comment type="subcellular location">
    <subcellularLocation>
        <location evidence="1">Nucleus</location>
    </subcellularLocation>
</comment>
<evidence type="ECO:0000259" key="11">
    <source>
        <dbReference type="PROSITE" id="PS50173"/>
    </source>
</evidence>
<dbReference type="GO" id="GO:0042276">
    <property type="term" value="P:error-prone translesion synthesis"/>
    <property type="evidence" value="ECO:0007669"/>
    <property type="project" value="TreeGrafter"/>
</dbReference>
<dbReference type="GO" id="GO:0035861">
    <property type="term" value="C:site of double-strand break"/>
    <property type="evidence" value="ECO:0007669"/>
    <property type="project" value="TreeGrafter"/>
</dbReference>
<dbReference type="AlphaFoldDB" id="A0A409WY62"/>
<dbReference type="FunCoup" id="A0A409WY62">
    <property type="interactions" value="213"/>
</dbReference>
<keyword evidence="14" id="KW-1185">Reference proteome</keyword>
<dbReference type="Gene3D" id="3.30.1490.100">
    <property type="entry name" value="DNA polymerase, Y-family, little finger domain"/>
    <property type="match status" value="1"/>
</dbReference>